<dbReference type="RefSeq" id="WP_012404236.1">
    <property type="nucleotide sequence ID" value="NC_010623.1"/>
</dbReference>
<accession>B2JLA4</accession>
<dbReference type="SUPFAM" id="SSF52540">
    <property type="entry name" value="P-loop containing nucleoside triphosphate hydrolases"/>
    <property type="match status" value="1"/>
</dbReference>
<evidence type="ECO:0000313" key="2">
    <source>
        <dbReference type="Proteomes" id="UP000001192"/>
    </source>
</evidence>
<dbReference type="OrthoDB" id="9042330at2"/>
<dbReference type="EMBL" id="CP001044">
    <property type="protein sequence ID" value="ACC74072.1"/>
    <property type="molecule type" value="Genomic_DNA"/>
</dbReference>
<organism evidence="1 2">
    <name type="scientific">Paraburkholderia phymatum (strain DSM 17167 / CIP 108236 / LMG 21445 / STM815)</name>
    <name type="common">Burkholderia phymatum</name>
    <dbReference type="NCBI Taxonomy" id="391038"/>
    <lineage>
        <taxon>Bacteria</taxon>
        <taxon>Pseudomonadati</taxon>
        <taxon>Pseudomonadota</taxon>
        <taxon>Betaproteobacteria</taxon>
        <taxon>Burkholderiales</taxon>
        <taxon>Burkholderiaceae</taxon>
        <taxon>Paraburkholderia</taxon>
    </lineage>
</organism>
<proteinExistence type="predicted"/>
<dbReference type="KEGG" id="bph:Bphy_4982"/>
<dbReference type="HOGENOM" id="CLU_251040_0_0_4"/>
<protein>
    <recommendedName>
        <fullName evidence="3">AAA ATPase</fullName>
    </recommendedName>
</protein>
<reference evidence="2" key="1">
    <citation type="journal article" date="2014" name="Stand. Genomic Sci.">
        <title>Complete genome sequence of Burkholderia phymatum STM815(T), a broad host range and efficient nitrogen-fixing symbiont of Mimosa species.</title>
        <authorList>
            <person name="Moulin L."/>
            <person name="Klonowska A."/>
            <person name="Caroline B."/>
            <person name="Booth K."/>
            <person name="Vriezen J.A."/>
            <person name="Melkonian R."/>
            <person name="James E.K."/>
            <person name="Young J.P."/>
            <person name="Bena G."/>
            <person name="Hauser L."/>
            <person name="Land M."/>
            <person name="Kyrpides N."/>
            <person name="Bruce D."/>
            <person name="Chain P."/>
            <person name="Copeland A."/>
            <person name="Pitluck S."/>
            <person name="Woyke T."/>
            <person name="Lizotte-Waniewski M."/>
            <person name="Bristow J."/>
            <person name="Riley M."/>
        </authorList>
    </citation>
    <scope>NUCLEOTIDE SEQUENCE [LARGE SCALE GENOMIC DNA]</scope>
    <source>
        <strain evidence="2">DSM 17167 / CIP 108236 / LMG 21445 / STM815</strain>
    </source>
</reference>
<evidence type="ECO:0008006" key="3">
    <source>
        <dbReference type="Google" id="ProtNLM"/>
    </source>
</evidence>
<sequence>MASNTELFTAGHGGLVPQGDAARQAVDALRGYAYQVTAAALAWLDIDAQGRLFLEVAEDYTVVAHGALEAVQVRDTEISGSITLNTAGVRDAIASFVSLRERNPTADVRLRYLTTSEIGTERSIGDRPGGMAGLAYWRKAATGADVAPLRSILESDGFALPVQEFVKARNDEAVRSDLLRRIHWDCGKPDLAALRLEFEERLVLIGREVFRLPAPEAKRLADVLIYRVLQRSIATRAEDRVLTRSGLYSAVDEATRIVVPRATADLMTLFASGLANSLLGHQDAGVHVAASEPRWIIDGSALPSGRRMVPRTVIESGVTDLIRLRGASFIVGASGLGKSSIAQVVARSLADSFVIAEFRGVDAHETRSRLDTLVSRIGALQARTIILDDLNGFNDSLVASSLAILFEALRRRDFAVIVTCYFAPTVTSLFHAGLDPDCQIDCPYFTAEETADLVTLYGGDPKLWGRLAHVAGASGHPQLVHAFVSGMGARGWPASAIGESLARGLSSDDVEAVREAARRALVSALPENARTLLYRLSLATGRFDRAMALAIAHVPTPVTQAGEGLDALIGPWLEITGRRQYRVSPLAAGSGRDALSPVEQTRIHSQIATQLTAGGTINAGDADSILIHAMGGKNAGVLLILSHSILTADERTLTFLADNLLALRLLRTDGPIFPEHARVSAMLRLAQFKILAAARDFERAGACASALFSEAGRQPDDESGRAFRVVAYAVVLGTMSVAQYVDNWLALLQAFEKATNGDELLSRLRHNFEQGNDRSADVFAVLFTIGTAGLSSVARLERLIRQLDDIDPGRRSHYLLGIRDVVPDWSVFVGGPWTLERQRGVLDAVDAAGRYLRMASTTASWGLRSLTAQCWIARAVMFDEYLNDSGGALDVLDEAVRALGEDVLLSRARARVYWRRQDHSRSLEILREIADEVARDNPVERANALREAAISAAHCGEWALAEIWFLESRQAAAQVELPDMAVMAIGLGADAAVAALHRGALEQALTGLRDALTALATLDPAASLRALYCHHVVRHAVLWAQSCVERSGIEIDGEPIRVVPGCCSNPEPPQAIAGRPLTPIDVAWYMLAETEMSSGISAGITDRLNVLLVDGPIPPLEISLRTKRLTHDMACMNVSTTFARHLWDYIEARVYATQKKAEIMATFDMRKPARGTVPALPRSDVSLPVVAGLSNDVVLAYCIRAACSHESEVLADLKATLDAEFGGGLAQAVLSRVSATPDRPRASSSDEALINEAGWFVTGARPAPEAYCIAGIRFFLYTARSYFRNFLIRTIASWQREAWTRIIVSERFRLSCPERTVPGIAMSLAMADDDEGFLAALLPAVADATSINLPQNLLEHFRLLAVKPAA</sequence>
<dbReference type="Proteomes" id="UP000001192">
    <property type="component" value="Chromosome 2"/>
</dbReference>
<evidence type="ECO:0000313" key="1">
    <source>
        <dbReference type="EMBL" id="ACC74072.1"/>
    </source>
</evidence>
<dbReference type="InterPro" id="IPR027417">
    <property type="entry name" value="P-loop_NTPase"/>
</dbReference>
<dbReference type="eggNOG" id="COG0470">
    <property type="taxonomic scope" value="Bacteria"/>
</dbReference>
<name>B2JLA4_PARP8</name>
<gene>
    <name evidence="1" type="ordered locus">Bphy_4982</name>
</gene>
<keyword evidence="2" id="KW-1185">Reference proteome</keyword>